<dbReference type="EMBL" id="JAHYBZ010000004">
    <property type="protein sequence ID" value="MBW6398950.1"/>
    <property type="molecule type" value="Genomic_DNA"/>
</dbReference>
<evidence type="ECO:0000256" key="1">
    <source>
        <dbReference type="SAM" id="Phobius"/>
    </source>
</evidence>
<name>A0ABS7A9H1_9PROT</name>
<keyword evidence="3" id="KW-1185">Reference proteome</keyword>
<keyword evidence="1" id="KW-0472">Membrane</keyword>
<dbReference type="SUPFAM" id="SSF58113">
    <property type="entry name" value="Apolipoprotein A-I"/>
    <property type="match status" value="1"/>
</dbReference>
<organism evidence="2 3">
    <name type="scientific">Roseomonas alba</name>
    <dbReference type="NCBI Taxonomy" id="2846776"/>
    <lineage>
        <taxon>Bacteria</taxon>
        <taxon>Pseudomonadati</taxon>
        <taxon>Pseudomonadota</taxon>
        <taxon>Alphaproteobacteria</taxon>
        <taxon>Acetobacterales</taxon>
        <taxon>Roseomonadaceae</taxon>
        <taxon>Roseomonas</taxon>
    </lineage>
</organism>
<evidence type="ECO:0000313" key="3">
    <source>
        <dbReference type="Proteomes" id="UP001196565"/>
    </source>
</evidence>
<feature type="transmembrane region" description="Helical" evidence="1">
    <location>
        <begin position="131"/>
        <end position="156"/>
    </location>
</feature>
<reference evidence="2 3" key="1">
    <citation type="submission" date="2021-07" db="EMBL/GenBank/DDBJ databases">
        <authorList>
            <person name="So Y."/>
        </authorList>
    </citation>
    <scope>NUCLEOTIDE SEQUENCE [LARGE SCALE GENOMIC DNA]</scope>
    <source>
        <strain evidence="2 3">HJA6</strain>
    </source>
</reference>
<evidence type="ECO:0008006" key="4">
    <source>
        <dbReference type="Google" id="ProtNLM"/>
    </source>
</evidence>
<proteinExistence type="predicted"/>
<keyword evidence="1" id="KW-0812">Transmembrane</keyword>
<dbReference type="Gene3D" id="1.20.120.20">
    <property type="entry name" value="Apolipoprotein"/>
    <property type="match status" value="1"/>
</dbReference>
<dbReference type="Proteomes" id="UP001196565">
    <property type="component" value="Unassembled WGS sequence"/>
</dbReference>
<evidence type="ECO:0000313" key="2">
    <source>
        <dbReference type="EMBL" id="MBW6398950.1"/>
    </source>
</evidence>
<accession>A0ABS7A9H1</accession>
<gene>
    <name evidence="2" type="ORF">KPL78_13885</name>
</gene>
<feature type="transmembrane region" description="Helical" evidence="1">
    <location>
        <begin position="12"/>
        <end position="33"/>
    </location>
</feature>
<sequence length="788" mass="82039">MHLIAPIIASSWVVWSVVGLLVAWAVLSAARLVSGTRAVSKALAEARQRLESVSDAPGFTRTYESLSAELAKIPLVGGRWREFRDSLLIPKDQDQVGVVRATSRAGDWFDVGSLLRAVGVDTRYHAAMPNLLVGAGLLFTFLGLAAALGTAGGIVAGEPAQEIARRTVVEAPVQETASRPLPVNSVQTERNRALKNLLDTASFKFITSLVGLFLSISYALLRKDSLKRTDSELDRFLEAVEVRVPLVTPAALQAEANRILSKQHEQLQSFNTDLAINIGTALDRAFDQRLGEHVGPLAQAVQQLAAGMSSRNEDAIQTMLDAFLERLQGGTGDRMQQVADTLSSLGSRLEGVQSSLGDAAVRMAQAADSMATRMGEGAERALGRITDQMTGVVEALRATAEQTRAVGTDAGEKLSARIEAAASTFEVAARQVAETLSAAANDMQRRMGEESQASNARLAEQFAAMLGELRSLAEASRTAGSSAFEALAERIAAAALGFEATAANVAAILEKAGEASGGALGRGAEDAVQRIAEATEGMRNELRAMLEELRTSVGAAGEVVREQATAGGEVLRVSLGEAGTALAAALAEAAKGVTDAGTASAAALREGGEAAGAHLQSAGSAVAARMEGMGAQARLLGEAAERIAARIADLESVVTASSAPFAVGAADLKAAGAAARDAVQPLRAVAEGLRAAMEQIAGAVARLEGTQTTSGRLMEGLTQAAARFEGVDKELARTLDELQKGLKGFTGQVAAFVTQTDSNLAKATSHLGAAVKQLEETLGDFLDQMKKR</sequence>
<comment type="caution">
    <text evidence="2">The sequence shown here is derived from an EMBL/GenBank/DDBJ whole genome shotgun (WGS) entry which is preliminary data.</text>
</comment>
<keyword evidence="1" id="KW-1133">Transmembrane helix</keyword>
<protein>
    <recommendedName>
        <fullName evidence="4">Methyl-accepting chemotaxis protein</fullName>
    </recommendedName>
</protein>
<dbReference type="RefSeq" id="WP_219763542.1">
    <property type="nucleotide sequence ID" value="NZ_JAHYBZ010000004.1"/>
</dbReference>